<gene>
    <name evidence="1" type="ORF">OU421_12505</name>
</gene>
<evidence type="ECO:0000313" key="1">
    <source>
        <dbReference type="EMBL" id="WAI01216.1"/>
    </source>
</evidence>
<dbReference type="EMBL" id="CP113361">
    <property type="protein sequence ID" value="WAI01216.1"/>
    <property type="molecule type" value="Genomic_DNA"/>
</dbReference>
<dbReference type="KEGG" id="mou:OU421_12505"/>
<accession>A0A9X9S3X3</accession>
<keyword evidence="2" id="KW-1185">Reference proteome</keyword>
<proteinExistence type="predicted"/>
<dbReference type="GeneID" id="76835937"/>
<evidence type="ECO:0000313" key="2">
    <source>
        <dbReference type="Proteomes" id="UP001163096"/>
    </source>
</evidence>
<dbReference type="InterPro" id="IPR017850">
    <property type="entry name" value="Alkaline_phosphatase_core_sf"/>
</dbReference>
<organism evidence="1 2">
    <name type="scientific">Methanogenium organophilum</name>
    <dbReference type="NCBI Taxonomy" id="2199"/>
    <lineage>
        <taxon>Archaea</taxon>
        <taxon>Methanobacteriati</taxon>
        <taxon>Methanobacteriota</taxon>
        <taxon>Stenosarchaea group</taxon>
        <taxon>Methanomicrobia</taxon>
        <taxon>Methanomicrobiales</taxon>
        <taxon>Methanomicrobiaceae</taxon>
        <taxon>Methanogenium</taxon>
    </lineage>
</organism>
<dbReference type="Gene3D" id="3.40.720.10">
    <property type="entry name" value="Alkaline Phosphatase, subunit A"/>
    <property type="match status" value="1"/>
</dbReference>
<protein>
    <submittedName>
        <fullName evidence="1">Uncharacterized protein</fullName>
    </submittedName>
</protein>
<reference evidence="1" key="1">
    <citation type="submission" date="2022-11" db="EMBL/GenBank/DDBJ databases">
        <title>Complete genome sequence of Methanogenium organophilum DSM 3596.</title>
        <authorList>
            <person name="Chen S.-C."/>
            <person name="Lai S.-J."/>
            <person name="You Y.-T."/>
        </authorList>
    </citation>
    <scope>NUCLEOTIDE SEQUENCE</scope>
    <source>
        <strain evidence="1">DSM 3596</strain>
    </source>
</reference>
<dbReference type="RefSeq" id="WP_268186436.1">
    <property type="nucleotide sequence ID" value="NZ_CP113361.1"/>
</dbReference>
<dbReference type="Proteomes" id="UP001163096">
    <property type="component" value="Chromosome"/>
</dbReference>
<dbReference type="SUPFAM" id="SSF53649">
    <property type="entry name" value="Alkaline phosphatase-like"/>
    <property type="match status" value="1"/>
</dbReference>
<name>A0A9X9S3X3_METOG</name>
<dbReference type="AlphaFoldDB" id="A0A9X9S3X3"/>
<sequence length="237" mass="27141">MSMIVLLAIDALEFTLVEKFGCKNLMQSNYGKTDISEFSQPRTMVLWSSFMTGENKEEEVLALGDKDMWNLCIPHENTFFSKFENPKVIDLPGYNYNSQVHARSRELLAAFFNSSDSKEKTSIRNEYNQDAFAHHRAIKEEFTEALNGDFDFVLGYFSAIDVIGHLNFGNMMIMKMLYNDMDEIAGSIEHPFMVLSDHGMEAVGIFGDHSNYGFWSCGESMNISPYPRITYINNYLV</sequence>